<evidence type="ECO:0000313" key="8">
    <source>
        <dbReference type="Proteomes" id="UP000886749"/>
    </source>
</evidence>
<organism evidence="7 8">
    <name type="scientific">Candidatus Egerieicola pullicola</name>
    <dbReference type="NCBI Taxonomy" id="2840775"/>
    <lineage>
        <taxon>Bacteria</taxon>
        <taxon>Bacillati</taxon>
        <taxon>Bacillota</taxon>
        <taxon>Clostridia</taxon>
        <taxon>Eubacteriales</taxon>
        <taxon>Oscillospiraceae</taxon>
        <taxon>Oscillospiraceae incertae sedis</taxon>
        <taxon>Candidatus Egerieicola</taxon>
    </lineage>
</organism>
<dbReference type="GO" id="GO:0005886">
    <property type="term" value="C:plasma membrane"/>
    <property type="evidence" value="ECO:0007669"/>
    <property type="project" value="UniProtKB-SubCell"/>
</dbReference>
<feature type="transmembrane region" description="Helical" evidence="6">
    <location>
        <begin position="77"/>
        <end position="95"/>
    </location>
</feature>
<dbReference type="InterPro" id="IPR051598">
    <property type="entry name" value="TSUP/Inactive_protease-like"/>
</dbReference>
<comment type="similarity">
    <text evidence="2 6">Belongs to the 4-toluene sulfonate uptake permease (TSUP) (TC 2.A.102) family.</text>
</comment>
<dbReference type="PANTHER" id="PTHR43701">
    <property type="entry name" value="MEMBRANE TRANSPORTER PROTEIN MJ0441-RELATED"/>
    <property type="match status" value="1"/>
</dbReference>
<comment type="subcellular location">
    <subcellularLocation>
        <location evidence="6">Cell membrane</location>
        <topology evidence="6">Multi-pass membrane protein</topology>
    </subcellularLocation>
    <subcellularLocation>
        <location evidence="1">Membrane</location>
        <topology evidence="1">Multi-pass membrane protein</topology>
    </subcellularLocation>
</comment>
<reference evidence="7" key="2">
    <citation type="journal article" date="2021" name="PeerJ">
        <title>Extensive microbial diversity within the chicken gut microbiome revealed by metagenomics and culture.</title>
        <authorList>
            <person name="Gilroy R."/>
            <person name="Ravi A."/>
            <person name="Getino M."/>
            <person name="Pursley I."/>
            <person name="Horton D.L."/>
            <person name="Alikhan N.F."/>
            <person name="Baker D."/>
            <person name="Gharbi K."/>
            <person name="Hall N."/>
            <person name="Watson M."/>
            <person name="Adriaenssens E.M."/>
            <person name="Foster-Nyarko E."/>
            <person name="Jarju S."/>
            <person name="Secka A."/>
            <person name="Antonio M."/>
            <person name="Oren A."/>
            <person name="Chaudhuri R.R."/>
            <person name="La Ragione R."/>
            <person name="Hildebrand F."/>
            <person name="Pallen M.J."/>
        </authorList>
    </citation>
    <scope>NUCLEOTIDE SEQUENCE</scope>
    <source>
        <strain evidence="7">CHK184-25365</strain>
    </source>
</reference>
<dbReference type="InterPro" id="IPR002781">
    <property type="entry name" value="TM_pro_TauE-like"/>
</dbReference>
<keyword evidence="3 6" id="KW-0812">Transmembrane</keyword>
<dbReference type="Proteomes" id="UP000886749">
    <property type="component" value="Unassembled WGS sequence"/>
</dbReference>
<evidence type="ECO:0000256" key="4">
    <source>
        <dbReference type="ARBA" id="ARBA00022989"/>
    </source>
</evidence>
<keyword evidence="6" id="KW-1003">Cell membrane</keyword>
<accession>A0A9D1DCI7</accession>
<evidence type="ECO:0000256" key="5">
    <source>
        <dbReference type="ARBA" id="ARBA00023136"/>
    </source>
</evidence>
<dbReference type="EMBL" id="DVGY01000131">
    <property type="protein sequence ID" value="HIR41342.1"/>
    <property type="molecule type" value="Genomic_DNA"/>
</dbReference>
<proteinExistence type="inferred from homology"/>
<sequence length="120" mass="12465">MERCCRMKTRGIWGAAAGFLNGLLGSGGGLAAVPALKAQGLEQKQAHANAVALMLPLSAVSSAGMLLQGVYPDWGMLLPLTLGGLGGSLLGSFLLPKIPTDLLRRLFGVLLIYGGVRMFL</sequence>
<gene>
    <name evidence="7" type="ORF">IAB36_05905</name>
</gene>
<comment type="caution">
    <text evidence="7">The sequence shown here is derived from an EMBL/GenBank/DDBJ whole genome shotgun (WGS) entry which is preliminary data.</text>
</comment>
<evidence type="ECO:0000256" key="3">
    <source>
        <dbReference type="ARBA" id="ARBA00022692"/>
    </source>
</evidence>
<feature type="transmembrane region" description="Helical" evidence="6">
    <location>
        <begin position="12"/>
        <end position="36"/>
    </location>
</feature>
<evidence type="ECO:0000313" key="7">
    <source>
        <dbReference type="EMBL" id="HIR41342.1"/>
    </source>
</evidence>
<keyword evidence="5 6" id="KW-0472">Membrane</keyword>
<reference evidence="7" key="1">
    <citation type="submission" date="2020-10" db="EMBL/GenBank/DDBJ databases">
        <authorList>
            <person name="Gilroy R."/>
        </authorList>
    </citation>
    <scope>NUCLEOTIDE SEQUENCE</scope>
    <source>
        <strain evidence="7">CHK184-25365</strain>
    </source>
</reference>
<name>A0A9D1DCI7_9FIRM</name>
<evidence type="ECO:0000256" key="2">
    <source>
        <dbReference type="ARBA" id="ARBA00009142"/>
    </source>
</evidence>
<dbReference type="Pfam" id="PF01925">
    <property type="entry name" value="TauE"/>
    <property type="match status" value="1"/>
</dbReference>
<dbReference type="PANTHER" id="PTHR43701:SF2">
    <property type="entry name" value="MEMBRANE TRANSPORTER PROTEIN YJNA-RELATED"/>
    <property type="match status" value="1"/>
</dbReference>
<keyword evidence="4 6" id="KW-1133">Transmembrane helix</keyword>
<protein>
    <recommendedName>
        <fullName evidence="6">Probable membrane transporter protein</fullName>
    </recommendedName>
</protein>
<evidence type="ECO:0000256" key="1">
    <source>
        <dbReference type="ARBA" id="ARBA00004141"/>
    </source>
</evidence>
<evidence type="ECO:0000256" key="6">
    <source>
        <dbReference type="RuleBase" id="RU363041"/>
    </source>
</evidence>
<dbReference type="AlphaFoldDB" id="A0A9D1DCI7"/>